<evidence type="ECO:0000313" key="2">
    <source>
        <dbReference type="EMBL" id="TBU25846.1"/>
    </source>
</evidence>
<proteinExistence type="predicted"/>
<accession>A0A4Q9MIU5</accession>
<feature type="region of interest" description="Disordered" evidence="1">
    <location>
        <begin position="65"/>
        <end position="89"/>
    </location>
</feature>
<sequence length="89" mass="9587">MWPGGMEAYIYRDVPVNLPPGSRASPVHMQGVFGMAGPLVSWERAMGFSPADILAGEEEWSVPEGTNLVVRRPDRPGHVRGAVRANSTG</sequence>
<dbReference type="EMBL" id="ML143454">
    <property type="protein sequence ID" value="TBU25846.1"/>
    <property type="molecule type" value="Genomic_DNA"/>
</dbReference>
<dbReference type="Proteomes" id="UP000292957">
    <property type="component" value="Unassembled WGS sequence"/>
</dbReference>
<gene>
    <name evidence="2" type="ORF">BD311DRAFT_763729</name>
</gene>
<evidence type="ECO:0000256" key="1">
    <source>
        <dbReference type="SAM" id="MobiDB-lite"/>
    </source>
</evidence>
<reference evidence="2" key="1">
    <citation type="submission" date="2019-01" db="EMBL/GenBank/DDBJ databases">
        <title>Draft genome sequences of three monokaryotic isolates of the white-rot basidiomycete fungus Dichomitus squalens.</title>
        <authorList>
            <consortium name="DOE Joint Genome Institute"/>
            <person name="Lopez S.C."/>
            <person name="Andreopoulos B."/>
            <person name="Pangilinan J."/>
            <person name="Lipzen A."/>
            <person name="Riley R."/>
            <person name="Ahrendt S."/>
            <person name="Ng V."/>
            <person name="Barry K."/>
            <person name="Daum C."/>
            <person name="Grigoriev I.V."/>
            <person name="Hilden K.S."/>
            <person name="Makela M.R."/>
            <person name="de Vries R.P."/>
        </authorList>
    </citation>
    <scope>NUCLEOTIDE SEQUENCE [LARGE SCALE GENOMIC DNA]</scope>
    <source>
        <strain evidence="2">OM18370.1</strain>
    </source>
</reference>
<name>A0A4Q9MIU5_9APHY</name>
<dbReference type="AlphaFoldDB" id="A0A4Q9MIU5"/>
<protein>
    <submittedName>
        <fullName evidence="2">Uncharacterized protein</fullName>
    </submittedName>
</protein>
<organism evidence="2">
    <name type="scientific">Dichomitus squalens</name>
    <dbReference type="NCBI Taxonomy" id="114155"/>
    <lineage>
        <taxon>Eukaryota</taxon>
        <taxon>Fungi</taxon>
        <taxon>Dikarya</taxon>
        <taxon>Basidiomycota</taxon>
        <taxon>Agaricomycotina</taxon>
        <taxon>Agaricomycetes</taxon>
        <taxon>Polyporales</taxon>
        <taxon>Polyporaceae</taxon>
        <taxon>Dichomitus</taxon>
    </lineage>
</organism>
<dbReference type="OrthoDB" id="2800028at2759"/>